<organism evidence="5 6">
    <name type="scientific">Coprinopsis marcescibilis</name>
    <name type="common">Agaric fungus</name>
    <name type="synonym">Psathyrella marcescibilis</name>
    <dbReference type="NCBI Taxonomy" id="230819"/>
    <lineage>
        <taxon>Eukaryota</taxon>
        <taxon>Fungi</taxon>
        <taxon>Dikarya</taxon>
        <taxon>Basidiomycota</taxon>
        <taxon>Agaricomycotina</taxon>
        <taxon>Agaricomycetes</taxon>
        <taxon>Agaricomycetidae</taxon>
        <taxon>Agaricales</taxon>
        <taxon>Agaricineae</taxon>
        <taxon>Psathyrellaceae</taxon>
        <taxon>Coprinopsis</taxon>
    </lineage>
</organism>
<dbReference type="GO" id="GO:0005634">
    <property type="term" value="C:nucleus"/>
    <property type="evidence" value="ECO:0007669"/>
    <property type="project" value="TreeGrafter"/>
</dbReference>
<dbReference type="PANTHER" id="PTHR42748:SF14">
    <property type="entry name" value="SNOAL-LIKE DOMAIN-CONTAINING PROTEIN"/>
    <property type="match status" value="1"/>
</dbReference>
<dbReference type="Pfam" id="PF05368">
    <property type="entry name" value="NmrA"/>
    <property type="match status" value="1"/>
</dbReference>
<dbReference type="InterPro" id="IPR051164">
    <property type="entry name" value="NmrA-like_oxidored"/>
</dbReference>
<dbReference type="CDD" id="cd05251">
    <property type="entry name" value="NmrA_like_SDR_a"/>
    <property type="match status" value="1"/>
</dbReference>
<evidence type="ECO:0000313" key="5">
    <source>
        <dbReference type="EMBL" id="TFK28685.1"/>
    </source>
</evidence>
<gene>
    <name evidence="5" type="ORF">FA15DRAFT_508090</name>
</gene>
<feature type="signal peptide" evidence="3">
    <location>
        <begin position="1"/>
        <end position="19"/>
    </location>
</feature>
<comment type="similarity">
    <text evidence="1">Belongs to the NmrA-type oxidoreductase family.</text>
</comment>
<dbReference type="STRING" id="230819.A0A5C3L7L6"/>
<protein>
    <submittedName>
        <fullName evidence="5">NmrA-family protein</fullName>
    </submittedName>
</protein>
<keyword evidence="2" id="KW-0521">NADP</keyword>
<proteinExistence type="inferred from homology"/>
<evidence type="ECO:0000313" key="6">
    <source>
        <dbReference type="Proteomes" id="UP000307440"/>
    </source>
</evidence>
<feature type="domain" description="NmrA-like" evidence="4">
    <location>
        <begin position="7"/>
        <end position="259"/>
    </location>
</feature>
<dbReference type="Gene3D" id="3.90.25.10">
    <property type="entry name" value="UDP-galactose 4-epimerase, domain 1"/>
    <property type="match status" value="1"/>
</dbReference>
<evidence type="ECO:0000256" key="3">
    <source>
        <dbReference type="SAM" id="SignalP"/>
    </source>
</evidence>
<dbReference type="InterPro" id="IPR008030">
    <property type="entry name" value="NmrA-like"/>
</dbReference>
<name>A0A5C3L7L6_COPMA</name>
<dbReference type="OrthoDB" id="300709at2759"/>
<sequence length="358" mass="40432">MHHRNKLLILVVGATGAQGMHVVSALLAPNEDGSPSPFAVRALTRDTTNRRAKELERMGAELYQGSFCDMEEAKKFMDGCYGAFINTDTFTIGQEKEIWAAIKLYETARRTSTMRHWVWSSLDYGSKIANYDSAYTVEHHDSKGAVADWLKSQPSFLGDQLTWTSLSTCVYMEMLQYPLCGPLNIREDGTYVFASPIGDGHMPMIALSDLGWWARHVFQNREQSSGQELLVASDWVSWDYLVDAFQAVTGKKAVHLRLNFDQWFACLSGHDRPIANEKTLGDGSTTIRQNFTGWWSMWRDDIVKRDLNWIREVHPNTLSLPDWMRSVGYSGVVMATTLKNAEDGKGRVIQDQVASSQL</sequence>
<dbReference type="AlphaFoldDB" id="A0A5C3L7L6"/>
<feature type="chain" id="PRO_5023060699" evidence="3">
    <location>
        <begin position="20"/>
        <end position="358"/>
    </location>
</feature>
<dbReference type="PANTHER" id="PTHR42748">
    <property type="entry name" value="NITROGEN METABOLITE REPRESSION PROTEIN NMRA FAMILY MEMBER"/>
    <property type="match status" value="1"/>
</dbReference>
<accession>A0A5C3L7L6</accession>
<dbReference type="SUPFAM" id="SSF51735">
    <property type="entry name" value="NAD(P)-binding Rossmann-fold domains"/>
    <property type="match status" value="1"/>
</dbReference>
<keyword evidence="6" id="KW-1185">Reference proteome</keyword>
<dbReference type="InterPro" id="IPR036291">
    <property type="entry name" value="NAD(P)-bd_dom_sf"/>
</dbReference>
<dbReference type="Proteomes" id="UP000307440">
    <property type="component" value="Unassembled WGS sequence"/>
</dbReference>
<evidence type="ECO:0000256" key="1">
    <source>
        <dbReference type="ARBA" id="ARBA00006328"/>
    </source>
</evidence>
<dbReference type="Gene3D" id="3.40.50.720">
    <property type="entry name" value="NAD(P)-binding Rossmann-like Domain"/>
    <property type="match status" value="1"/>
</dbReference>
<dbReference type="EMBL" id="ML210154">
    <property type="protein sequence ID" value="TFK28685.1"/>
    <property type="molecule type" value="Genomic_DNA"/>
</dbReference>
<evidence type="ECO:0000256" key="2">
    <source>
        <dbReference type="ARBA" id="ARBA00022857"/>
    </source>
</evidence>
<reference evidence="5 6" key="1">
    <citation type="journal article" date="2019" name="Nat. Ecol. Evol.">
        <title>Megaphylogeny resolves global patterns of mushroom evolution.</title>
        <authorList>
            <person name="Varga T."/>
            <person name="Krizsan K."/>
            <person name="Foldi C."/>
            <person name="Dima B."/>
            <person name="Sanchez-Garcia M."/>
            <person name="Sanchez-Ramirez S."/>
            <person name="Szollosi G.J."/>
            <person name="Szarkandi J.G."/>
            <person name="Papp V."/>
            <person name="Albert L."/>
            <person name="Andreopoulos W."/>
            <person name="Angelini C."/>
            <person name="Antonin V."/>
            <person name="Barry K.W."/>
            <person name="Bougher N.L."/>
            <person name="Buchanan P."/>
            <person name="Buyck B."/>
            <person name="Bense V."/>
            <person name="Catcheside P."/>
            <person name="Chovatia M."/>
            <person name="Cooper J."/>
            <person name="Damon W."/>
            <person name="Desjardin D."/>
            <person name="Finy P."/>
            <person name="Geml J."/>
            <person name="Haridas S."/>
            <person name="Hughes K."/>
            <person name="Justo A."/>
            <person name="Karasinski D."/>
            <person name="Kautmanova I."/>
            <person name="Kiss B."/>
            <person name="Kocsube S."/>
            <person name="Kotiranta H."/>
            <person name="LaButti K.M."/>
            <person name="Lechner B.E."/>
            <person name="Liimatainen K."/>
            <person name="Lipzen A."/>
            <person name="Lukacs Z."/>
            <person name="Mihaltcheva S."/>
            <person name="Morgado L.N."/>
            <person name="Niskanen T."/>
            <person name="Noordeloos M.E."/>
            <person name="Ohm R.A."/>
            <person name="Ortiz-Santana B."/>
            <person name="Ovrebo C."/>
            <person name="Racz N."/>
            <person name="Riley R."/>
            <person name="Savchenko A."/>
            <person name="Shiryaev A."/>
            <person name="Soop K."/>
            <person name="Spirin V."/>
            <person name="Szebenyi C."/>
            <person name="Tomsovsky M."/>
            <person name="Tulloss R.E."/>
            <person name="Uehling J."/>
            <person name="Grigoriev I.V."/>
            <person name="Vagvolgyi C."/>
            <person name="Papp T."/>
            <person name="Martin F.M."/>
            <person name="Miettinen O."/>
            <person name="Hibbett D.S."/>
            <person name="Nagy L.G."/>
        </authorList>
    </citation>
    <scope>NUCLEOTIDE SEQUENCE [LARGE SCALE GENOMIC DNA]</scope>
    <source>
        <strain evidence="5 6">CBS 121175</strain>
    </source>
</reference>
<evidence type="ECO:0000259" key="4">
    <source>
        <dbReference type="Pfam" id="PF05368"/>
    </source>
</evidence>
<keyword evidence="3" id="KW-0732">Signal</keyword>